<gene>
    <name evidence="2" type="ORF">A4X13_0g764</name>
</gene>
<evidence type="ECO:0000256" key="1">
    <source>
        <dbReference type="SAM" id="MobiDB-lite"/>
    </source>
</evidence>
<comment type="caution">
    <text evidence="2">The sequence shown here is derived from an EMBL/GenBank/DDBJ whole genome shotgun (WGS) entry which is preliminary data.</text>
</comment>
<organism evidence="2 3">
    <name type="scientific">Tilletia indica</name>
    <dbReference type="NCBI Taxonomy" id="43049"/>
    <lineage>
        <taxon>Eukaryota</taxon>
        <taxon>Fungi</taxon>
        <taxon>Dikarya</taxon>
        <taxon>Basidiomycota</taxon>
        <taxon>Ustilaginomycotina</taxon>
        <taxon>Exobasidiomycetes</taxon>
        <taxon>Tilletiales</taxon>
        <taxon>Tilletiaceae</taxon>
        <taxon>Tilletia</taxon>
    </lineage>
</organism>
<feature type="region of interest" description="Disordered" evidence="1">
    <location>
        <begin position="344"/>
        <end position="369"/>
    </location>
</feature>
<accession>A0A8T8TH25</accession>
<proteinExistence type="predicted"/>
<dbReference type="AlphaFoldDB" id="A0A8T8TH25"/>
<evidence type="ECO:0000313" key="3">
    <source>
        <dbReference type="Proteomes" id="UP000077521"/>
    </source>
</evidence>
<sequence>MTEEHTANELESFGPLRLKRAAAVKEQARQTCDANADRTRVLEDVKTALLKIDQKPCDAMGQAIVSSYILPYFVDTNSTSVGLHSAMACVQRIKLHLRKYIGRAFSTSTANNLATILFTEGFGLLACFGPYPGAAIMYVTSAWQLAWASDSVVTDATEHELDVAEDVWAQLLRDFHGVEVGLTSFAVNVNLYPSKASTKSLKAGGWRLNPENIAAMISAQGGLCMEDCGRALLFSADQRRGKSKSEMSRFIGVKQYYARGSVWRVSAIHFPSHDCPFRILCGTYHPWMIVWPITFKCFLVHRMHRGTESKQRIRLREHAYRLHAEGATLDDIDNVDLEEILENSAKTSSDRSVPGLSAPQAPATDAPGLLVRRAQKGLYELIVPASESDDEYDPDTTLIARPPPPPVPESSARPKKQRP</sequence>
<dbReference type="Proteomes" id="UP000077521">
    <property type="component" value="Unassembled WGS sequence"/>
</dbReference>
<reference evidence="2" key="1">
    <citation type="submission" date="2016-04" db="EMBL/GenBank/DDBJ databases">
        <authorList>
            <person name="Nguyen H.D."/>
            <person name="Samba Siva P."/>
            <person name="Cullis J."/>
            <person name="Levesque C.A."/>
            <person name="Hambleton S."/>
        </authorList>
    </citation>
    <scope>NUCLEOTIDE SEQUENCE</scope>
    <source>
        <strain evidence="2">DAOMC 236416</strain>
    </source>
</reference>
<protein>
    <submittedName>
        <fullName evidence="2">Uncharacterized protein</fullName>
    </submittedName>
</protein>
<reference evidence="2" key="2">
    <citation type="journal article" date="2019" name="IMA Fungus">
        <title>Genome sequencing and comparison of five Tilletia species to identify candidate genes for the detection of regulated species infecting wheat.</title>
        <authorList>
            <person name="Nguyen H.D.T."/>
            <person name="Sultana T."/>
            <person name="Kesanakurti P."/>
            <person name="Hambleton S."/>
        </authorList>
    </citation>
    <scope>NUCLEOTIDE SEQUENCE</scope>
    <source>
        <strain evidence="2">DAOMC 236416</strain>
    </source>
</reference>
<dbReference type="EMBL" id="LWDF02000025">
    <property type="protein sequence ID" value="KAE8259815.1"/>
    <property type="molecule type" value="Genomic_DNA"/>
</dbReference>
<feature type="region of interest" description="Disordered" evidence="1">
    <location>
        <begin position="383"/>
        <end position="419"/>
    </location>
</feature>
<evidence type="ECO:0000313" key="2">
    <source>
        <dbReference type="EMBL" id="KAE8259815.1"/>
    </source>
</evidence>
<keyword evidence="3" id="KW-1185">Reference proteome</keyword>
<name>A0A8T8TH25_9BASI</name>